<evidence type="ECO:0000256" key="2">
    <source>
        <dbReference type="ARBA" id="ARBA00009881"/>
    </source>
</evidence>
<keyword evidence="11" id="KW-1185">Reference proteome</keyword>
<evidence type="ECO:0000313" key="10">
    <source>
        <dbReference type="EMBL" id="SHF33530.1"/>
    </source>
</evidence>
<evidence type="ECO:0000256" key="8">
    <source>
        <dbReference type="ARBA" id="ARBA00031155"/>
    </source>
</evidence>
<dbReference type="SUPFAM" id="SSF51412">
    <property type="entry name" value="Inosine monophosphate dehydrogenase (IMPDH)"/>
    <property type="match status" value="1"/>
</dbReference>
<dbReference type="PANTHER" id="PTHR42747:SF3">
    <property type="entry name" value="NITRONATE MONOOXYGENASE-RELATED"/>
    <property type="match status" value="1"/>
</dbReference>
<reference evidence="11" key="1">
    <citation type="submission" date="2016-11" db="EMBL/GenBank/DDBJ databases">
        <authorList>
            <person name="Varghese N."/>
            <person name="Submissions S."/>
        </authorList>
    </citation>
    <scope>NUCLEOTIDE SEQUENCE [LARGE SCALE GENOMIC DNA]</scope>
    <source>
        <strain evidence="11">DSM 26898</strain>
    </source>
</reference>
<evidence type="ECO:0000256" key="4">
    <source>
        <dbReference type="ARBA" id="ARBA00022630"/>
    </source>
</evidence>
<dbReference type="AlphaFoldDB" id="A0A1M5ATI0"/>
<keyword evidence="7 10" id="KW-0503">Monooxygenase</keyword>
<comment type="cofactor">
    <cofactor evidence="1">
        <name>FMN</name>
        <dbReference type="ChEBI" id="CHEBI:58210"/>
    </cofactor>
</comment>
<keyword evidence="6" id="KW-0560">Oxidoreductase</keyword>
<dbReference type="EMBL" id="FQVO01000015">
    <property type="protein sequence ID" value="SHF33530.1"/>
    <property type="molecule type" value="Genomic_DNA"/>
</dbReference>
<comment type="catalytic activity">
    <reaction evidence="9">
        <text>3 propionate 3-nitronate + 3 O2 + H2O = 3 3-oxopropanoate + 2 nitrate + nitrite + H2O2 + 3 H(+)</text>
        <dbReference type="Rhea" id="RHEA:57332"/>
        <dbReference type="ChEBI" id="CHEBI:15377"/>
        <dbReference type="ChEBI" id="CHEBI:15378"/>
        <dbReference type="ChEBI" id="CHEBI:15379"/>
        <dbReference type="ChEBI" id="CHEBI:16240"/>
        <dbReference type="ChEBI" id="CHEBI:16301"/>
        <dbReference type="ChEBI" id="CHEBI:17632"/>
        <dbReference type="ChEBI" id="CHEBI:33190"/>
        <dbReference type="ChEBI" id="CHEBI:136067"/>
    </reaction>
</comment>
<evidence type="ECO:0000313" key="11">
    <source>
        <dbReference type="Proteomes" id="UP000184236"/>
    </source>
</evidence>
<dbReference type="GO" id="GO:0009636">
    <property type="term" value="P:response to toxic substance"/>
    <property type="evidence" value="ECO:0007669"/>
    <property type="project" value="UniProtKB-KW"/>
</dbReference>
<dbReference type="InterPro" id="IPR013785">
    <property type="entry name" value="Aldolase_TIM"/>
</dbReference>
<comment type="similarity">
    <text evidence="2">Belongs to the nitronate monooxygenase family. NMO class I subfamily.</text>
</comment>
<evidence type="ECO:0000256" key="6">
    <source>
        <dbReference type="ARBA" id="ARBA00023002"/>
    </source>
</evidence>
<dbReference type="GO" id="GO:0018580">
    <property type="term" value="F:nitronate monooxygenase activity"/>
    <property type="evidence" value="ECO:0007669"/>
    <property type="project" value="InterPro"/>
</dbReference>
<evidence type="ECO:0000256" key="1">
    <source>
        <dbReference type="ARBA" id="ARBA00001917"/>
    </source>
</evidence>
<organism evidence="10 11">
    <name type="scientific">Chryseobacterium takakiae</name>
    <dbReference type="NCBI Taxonomy" id="1302685"/>
    <lineage>
        <taxon>Bacteria</taxon>
        <taxon>Pseudomonadati</taxon>
        <taxon>Bacteroidota</taxon>
        <taxon>Flavobacteriia</taxon>
        <taxon>Flavobacteriales</taxon>
        <taxon>Weeksellaceae</taxon>
        <taxon>Chryseobacterium group</taxon>
        <taxon>Chryseobacterium</taxon>
    </lineage>
</organism>
<dbReference type="Gene3D" id="3.20.20.70">
    <property type="entry name" value="Aldolase class I"/>
    <property type="match status" value="1"/>
</dbReference>
<sequence>MKWNNNLTRIFDIEYPIVQAPMFGVTTPEMVAAAARAGALGSLSLGDLPAEKCLELIRTTKRLSDKPFAVNIFVNPLPEDTEELRLQYLETKEFLKTISDKNQIEVDYPDYEDIKLTDYHDQVNAIIAENCKIVSFTFGVLDPASIALFKSNGTVLIGTATSIEEALVLEKTGIDIVCVQGYEAGGHRGSFIEGKIPEIGGISLLSQVYDHVNVPLIYAGGIYDAKTLLAAQLLGAQGFQVGSLLLGSVESALQEFEKRILNNASEKDIVLTKSFSGRYARGLQNTFTNTLDNSRYILPYPYQNKITGPLRATAKIQQNPDFVSIWAGQSKSSYSTASTTDIILNLVEKTENYNR</sequence>
<evidence type="ECO:0000256" key="7">
    <source>
        <dbReference type="ARBA" id="ARBA00023033"/>
    </source>
</evidence>
<accession>A0A1M5ATI0</accession>
<evidence type="ECO:0000256" key="5">
    <source>
        <dbReference type="ARBA" id="ARBA00022643"/>
    </source>
</evidence>
<evidence type="ECO:0000256" key="9">
    <source>
        <dbReference type="ARBA" id="ARBA00049401"/>
    </source>
</evidence>
<proteinExistence type="inferred from homology"/>
<dbReference type="Pfam" id="PF03060">
    <property type="entry name" value="NMO"/>
    <property type="match status" value="1"/>
</dbReference>
<dbReference type="InterPro" id="IPR004136">
    <property type="entry name" value="NMO"/>
</dbReference>
<dbReference type="STRING" id="1302685.SAMN05444408_11516"/>
<keyword evidence="5" id="KW-0288">FMN</keyword>
<keyword evidence="4" id="KW-0285">Flavoprotein</keyword>
<protein>
    <recommendedName>
        <fullName evidence="8">Propionate 3-nitronate monooxygenase</fullName>
    </recommendedName>
</protein>
<evidence type="ECO:0000256" key="3">
    <source>
        <dbReference type="ARBA" id="ARBA00022575"/>
    </source>
</evidence>
<dbReference type="CDD" id="cd04730">
    <property type="entry name" value="NPD_like"/>
    <property type="match status" value="1"/>
</dbReference>
<dbReference type="PANTHER" id="PTHR42747">
    <property type="entry name" value="NITRONATE MONOOXYGENASE-RELATED"/>
    <property type="match status" value="1"/>
</dbReference>
<gene>
    <name evidence="10" type="ORF">SAMN05444408_11516</name>
</gene>
<keyword evidence="3" id="KW-0216">Detoxification</keyword>
<name>A0A1M5ATI0_9FLAO</name>
<dbReference type="Proteomes" id="UP000184236">
    <property type="component" value="Unassembled WGS sequence"/>
</dbReference>